<dbReference type="Proteomes" id="UP000663877">
    <property type="component" value="Unassembled WGS sequence"/>
</dbReference>
<name>A0A814N0A3_9BILA</name>
<evidence type="ECO:0000313" key="4">
    <source>
        <dbReference type="Proteomes" id="UP000663877"/>
    </source>
</evidence>
<evidence type="ECO:0000313" key="1">
    <source>
        <dbReference type="EMBL" id="CAF1086138.1"/>
    </source>
</evidence>
<reference evidence="1" key="1">
    <citation type="submission" date="2021-02" db="EMBL/GenBank/DDBJ databases">
        <authorList>
            <person name="Nowell W R."/>
        </authorList>
    </citation>
    <scope>NUCLEOTIDE SEQUENCE</scope>
</reference>
<evidence type="ECO:0008006" key="5">
    <source>
        <dbReference type="Google" id="ProtNLM"/>
    </source>
</evidence>
<protein>
    <recommendedName>
        <fullName evidence="5">MULE transposase domain-containing protein</fullName>
    </recommendedName>
</protein>
<sequence length="204" mass="23013">MKERALNEVTPIGMIYKEEIAKAAMTRSALAIFRTNTEIYQGIVKARRKTSPALPHSSLFTIPDIYKSTMDGKRFLLYDGSPVRPELSMDGTFSKTPPNFRQINIIHAVNFDICLPCVFGLLEIASERGKCFSPMLITTDFGSAVLPVLILEFPGSKHMGCFFHFCQAVYRQIQSLGLQQQYTEDETCRCLCRKLMALVLMPTD</sequence>
<evidence type="ECO:0000313" key="3">
    <source>
        <dbReference type="Proteomes" id="UP000663832"/>
    </source>
</evidence>
<dbReference type="EMBL" id="CAJNOM010000150">
    <property type="protein sequence ID" value="CAF1143525.1"/>
    <property type="molecule type" value="Genomic_DNA"/>
</dbReference>
<dbReference type="OrthoDB" id="6145089at2759"/>
<dbReference type="Proteomes" id="UP000663832">
    <property type="component" value="Unassembled WGS sequence"/>
</dbReference>
<proteinExistence type="predicted"/>
<keyword evidence="3" id="KW-1185">Reference proteome</keyword>
<dbReference type="AlphaFoldDB" id="A0A814N0A3"/>
<dbReference type="EMBL" id="CAJNOI010000117">
    <property type="protein sequence ID" value="CAF1086138.1"/>
    <property type="molecule type" value="Genomic_DNA"/>
</dbReference>
<gene>
    <name evidence="1" type="ORF">BJG266_LOCUS20539</name>
    <name evidence="2" type="ORF">QVE165_LOCUS22614</name>
</gene>
<accession>A0A814N0A3</accession>
<comment type="caution">
    <text evidence="1">The sequence shown here is derived from an EMBL/GenBank/DDBJ whole genome shotgun (WGS) entry which is preliminary data.</text>
</comment>
<organism evidence="1 4">
    <name type="scientific">Adineta steineri</name>
    <dbReference type="NCBI Taxonomy" id="433720"/>
    <lineage>
        <taxon>Eukaryota</taxon>
        <taxon>Metazoa</taxon>
        <taxon>Spiralia</taxon>
        <taxon>Gnathifera</taxon>
        <taxon>Rotifera</taxon>
        <taxon>Eurotatoria</taxon>
        <taxon>Bdelloidea</taxon>
        <taxon>Adinetida</taxon>
        <taxon>Adinetidae</taxon>
        <taxon>Adineta</taxon>
    </lineage>
</organism>
<evidence type="ECO:0000313" key="2">
    <source>
        <dbReference type="EMBL" id="CAF1143525.1"/>
    </source>
</evidence>